<dbReference type="SUPFAM" id="SSF51658">
    <property type="entry name" value="Xylose isomerase-like"/>
    <property type="match status" value="1"/>
</dbReference>
<dbReference type="Gene3D" id="3.20.20.150">
    <property type="entry name" value="Divalent-metal-dependent TIM barrel enzymes"/>
    <property type="match status" value="1"/>
</dbReference>
<dbReference type="OrthoDB" id="7245925at2"/>
<protein>
    <submittedName>
        <fullName evidence="2">Sugar phosphate isomerase/epimerase</fullName>
    </submittedName>
</protein>
<dbReference type="Proteomes" id="UP000287168">
    <property type="component" value="Unassembled WGS sequence"/>
</dbReference>
<proteinExistence type="predicted"/>
<evidence type="ECO:0000259" key="1">
    <source>
        <dbReference type="Pfam" id="PF01261"/>
    </source>
</evidence>
<comment type="caution">
    <text evidence="2">The sequence shown here is derived from an EMBL/GenBank/DDBJ whole genome shotgun (WGS) entry which is preliminary data.</text>
</comment>
<evidence type="ECO:0000313" key="2">
    <source>
        <dbReference type="EMBL" id="RWY41589.1"/>
    </source>
</evidence>
<dbReference type="PANTHER" id="PTHR12110">
    <property type="entry name" value="HYDROXYPYRUVATE ISOMERASE"/>
    <property type="match status" value="1"/>
</dbReference>
<name>A0A3S3YDF4_9RHOB</name>
<gene>
    <name evidence="2" type="ORF">EP867_09115</name>
</gene>
<accession>A0A3S3YDF4</accession>
<reference evidence="2 3" key="1">
    <citation type="journal article" date="2015" name="Int. J. Syst. Evol. Microbiol.">
        <title>Gemmobacter intermedius sp. nov., isolated from a white stork (Ciconia ciconia).</title>
        <authorList>
            <person name="Kampfer P."/>
            <person name="Jerzak L."/>
            <person name="Wilharm G."/>
            <person name="Golke J."/>
            <person name="Busse H.J."/>
            <person name="Glaeser S.P."/>
        </authorList>
    </citation>
    <scope>NUCLEOTIDE SEQUENCE [LARGE SCALE GENOMIC DNA]</scope>
    <source>
        <strain evidence="2 3">119/4</strain>
    </source>
</reference>
<dbReference type="Pfam" id="PF01261">
    <property type="entry name" value="AP_endonuc_2"/>
    <property type="match status" value="1"/>
</dbReference>
<feature type="domain" description="Xylose isomerase-like TIM barrel" evidence="1">
    <location>
        <begin position="42"/>
        <end position="269"/>
    </location>
</feature>
<dbReference type="GO" id="GO:0016853">
    <property type="term" value="F:isomerase activity"/>
    <property type="evidence" value="ECO:0007669"/>
    <property type="project" value="UniProtKB-KW"/>
</dbReference>
<dbReference type="InterPro" id="IPR013022">
    <property type="entry name" value="Xyl_isomerase-like_TIM-brl"/>
</dbReference>
<evidence type="ECO:0000313" key="3">
    <source>
        <dbReference type="Proteomes" id="UP000287168"/>
    </source>
</evidence>
<dbReference type="InterPro" id="IPR036237">
    <property type="entry name" value="Xyl_isomerase-like_sf"/>
</dbReference>
<organism evidence="2 3">
    <name type="scientific">Falsigemmobacter intermedius</name>
    <dbReference type="NCBI Taxonomy" id="1553448"/>
    <lineage>
        <taxon>Bacteria</taxon>
        <taxon>Pseudomonadati</taxon>
        <taxon>Pseudomonadota</taxon>
        <taxon>Alphaproteobacteria</taxon>
        <taxon>Rhodobacterales</taxon>
        <taxon>Paracoccaceae</taxon>
        <taxon>Falsigemmobacter</taxon>
    </lineage>
</organism>
<keyword evidence="3" id="KW-1185">Reference proteome</keyword>
<dbReference type="PANTHER" id="PTHR12110:SF53">
    <property type="entry name" value="BLR5974 PROTEIN"/>
    <property type="match status" value="1"/>
</dbReference>
<keyword evidence="2" id="KW-0413">Isomerase</keyword>
<sequence length="274" mass="30540">MSTLPLLGAAMTVAELEGLQDFILSRDRDLELQDFCELGALDADWKPAAERAKALLQGYKGRLGIHGPFWGFTIASGDVEIQKVVTRRMRQGLEICDFLGATQMVIHSPYLTWDYNNLDNHPGRKAYQNFLDYTHATLDPVIAYAEKIGVTMVVENIMDKDPDIRRILVEDFNTKALAVSIDTGHAHYAHGSTGAPPVDYFVRRAGNSLQHIHLQDADGYADRHWNIGEGNISWAAVFRALGELTSNPRLILELRNKSGILPSVDWLKARGLAE</sequence>
<dbReference type="InterPro" id="IPR050312">
    <property type="entry name" value="IolE/XylAMocC-like"/>
</dbReference>
<dbReference type="RefSeq" id="WP_128488367.1">
    <property type="nucleotide sequence ID" value="NZ_JBHLXB010000007.1"/>
</dbReference>
<dbReference type="EMBL" id="SBLC01000010">
    <property type="protein sequence ID" value="RWY41589.1"/>
    <property type="molecule type" value="Genomic_DNA"/>
</dbReference>
<dbReference type="AlphaFoldDB" id="A0A3S3YDF4"/>